<sequence>MKQTADLLVDFMKSYNIKESVFDDITSNLSSLITTDELGNMTEYGQVYELLQNIYSTDRMMSKLTQPCSRMLKECYWKSNEISCNILFRKIKTTQGFCCGFNHYGTFDISDLVAREPVNNSYFSGGTGPALGLKVIMDLEEDQYKSSIKPVYGFNVAVQPPTDFPEMNLLSYSLEASEDLTLSVTPKLFVSAKSIRSVPLKRRQCLFPDEGTLEWTNVYSYKTCTSECKARAIYQYCKCWPYYYPLLKSLRICSLLDVKCLGLHKYNYSTMNDDPEDDDELSTADKCNCYPQCNEIQYTLHSDRAKATPMQDYFNTNYSILNVHYDTVGCHKTEKDVYNTWDRALSSVGGIVGFCIGGSIITVIEIVFFFCQSIFYTLRKKPKVTQINTINQDLYTNFKPNIQKTMMKPLKNFT</sequence>
<evidence type="ECO:0000256" key="9">
    <source>
        <dbReference type="ARBA" id="ARBA00023136"/>
    </source>
</evidence>
<dbReference type="Gene3D" id="2.60.470.10">
    <property type="entry name" value="Acid-sensing ion channels like domains"/>
    <property type="match status" value="1"/>
</dbReference>
<keyword evidence="9 13" id="KW-0472">Membrane</keyword>
<evidence type="ECO:0000256" key="7">
    <source>
        <dbReference type="ARBA" id="ARBA00023053"/>
    </source>
</evidence>
<keyword evidence="3 12" id="KW-0813">Transport</keyword>
<keyword evidence="4 12" id="KW-0894">Sodium channel</keyword>
<dbReference type="PANTHER" id="PTHR11690">
    <property type="entry name" value="AMILORIDE-SENSITIVE SODIUM CHANNEL-RELATED"/>
    <property type="match status" value="1"/>
</dbReference>
<dbReference type="EMBL" id="JARPUR010000001">
    <property type="protein sequence ID" value="KAK4886842.1"/>
    <property type="molecule type" value="Genomic_DNA"/>
</dbReference>
<reference evidence="15" key="1">
    <citation type="submission" date="2023-01" db="EMBL/GenBank/DDBJ databases">
        <title>Key to firefly adult light organ development and bioluminescence: homeobox transcription factors regulate luciferase expression and transportation to peroxisome.</title>
        <authorList>
            <person name="Fu X."/>
        </authorList>
    </citation>
    <scope>NUCLEOTIDE SEQUENCE [LARGE SCALE GENOMIC DNA]</scope>
</reference>
<evidence type="ECO:0000256" key="12">
    <source>
        <dbReference type="RuleBase" id="RU000679"/>
    </source>
</evidence>
<comment type="caution">
    <text evidence="14">The sequence shown here is derived from an EMBL/GenBank/DDBJ whole genome shotgun (WGS) entry which is preliminary data.</text>
</comment>
<keyword evidence="8 12" id="KW-0406">Ion transport</keyword>
<dbReference type="PANTHER" id="PTHR11690:SF237">
    <property type="entry name" value="PICKPOCKET 16-RELATED"/>
    <property type="match status" value="1"/>
</dbReference>
<evidence type="ECO:0000256" key="5">
    <source>
        <dbReference type="ARBA" id="ARBA00022692"/>
    </source>
</evidence>
<organism evidence="14 15">
    <name type="scientific">Aquatica leii</name>
    <dbReference type="NCBI Taxonomy" id="1421715"/>
    <lineage>
        <taxon>Eukaryota</taxon>
        <taxon>Metazoa</taxon>
        <taxon>Ecdysozoa</taxon>
        <taxon>Arthropoda</taxon>
        <taxon>Hexapoda</taxon>
        <taxon>Insecta</taxon>
        <taxon>Pterygota</taxon>
        <taxon>Neoptera</taxon>
        <taxon>Endopterygota</taxon>
        <taxon>Coleoptera</taxon>
        <taxon>Polyphaga</taxon>
        <taxon>Elateriformia</taxon>
        <taxon>Elateroidea</taxon>
        <taxon>Lampyridae</taxon>
        <taxon>Luciolinae</taxon>
        <taxon>Aquatica</taxon>
    </lineage>
</organism>
<comment type="similarity">
    <text evidence="2 12">Belongs to the amiloride-sensitive sodium channel (TC 1.A.6) family.</text>
</comment>
<evidence type="ECO:0000256" key="13">
    <source>
        <dbReference type="SAM" id="Phobius"/>
    </source>
</evidence>
<dbReference type="AlphaFoldDB" id="A0AAN7PHU6"/>
<evidence type="ECO:0000256" key="4">
    <source>
        <dbReference type="ARBA" id="ARBA00022461"/>
    </source>
</evidence>
<name>A0AAN7PHU6_9COLE</name>
<accession>A0AAN7PHU6</accession>
<keyword evidence="15" id="KW-1185">Reference proteome</keyword>
<feature type="transmembrane region" description="Helical" evidence="13">
    <location>
        <begin position="348"/>
        <end position="371"/>
    </location>
</feature>
<gene>
    <name evidence="14" type="ORF">RN001_003113</name>
</gene>
<protein>
    <recommendedName>
        <fullName evidence="16">Sodium channel protein Nach</fullName>
    </recommendedName>
</protein>
<dbReference type="InterPro" id="IPR001873">
    <property type="entry name" value="ENaC"/>
</dbReference>
<dbReference type="Pfam" id="PF00858">
    <property type="entry name" value="ASC"/>
    <property type="match status" value="1"/>
</dbReference>
<evidence type="ECO:0000256" key="3">
    <source>
        <dbReference type="ARBA" id="ARBA00022448"/>
    </source>
</evidence>
<dbReference type="PRINTS" id="PR01078">
    <property type="entry name" value="AMINACHANNEL"/>
</dbReference>
<dbReference type="GO" id="GO:0015280">
    <property type="term" value="F:ligand-gated sodium channel activity"/>
    <property type="evidence" value="ECO:0007669"/>
    <property type="project" value="TreeGrafter"/>
</dbReference>
<evidence type="ECO:0000313" key="15">
    <source>
        <dbReference type="Proteomes" id="UP001353858"/>
    </source>
</evidence>
<evidence type="ECO:0000256" key="2">
    <source>
        <dbReference type="ARBA" id="ARBA00007193"/>
    </source>
</evidence>
<keyword evidence="10 12" id="KW-0739">Sodium transport</keyword>
<comment type="subcellular location">
    <subcellularLocation>
        <location evidence="1">Membrane</location>
        <topology evidence="1">Multi-pass membrane protein</topology>
    </subcellularLocation>
</comment>
<dbReference type="Gene3D" id="1.10.287.770">
    <property type="entry name" value="YojJ-like"/>
    <property type="match status" value="1"/>
</dbReference>
<evidence type="ECO:0000313" key="14">
    <source>
        <dbReference type="EMBL" id="KAK4886842.1"/>
    </source>
</evidence>
<proteinExistence type="inferred from homology"/>
<keyword evidence="7" id="KW-0915">Sodium</keyword>
<evidence type="ECO:0000256" key="8">
    <source>
        <dbReference type="ARBA" id="ARBA00023065"/>
    </source>
</evidence>
<dbReference type="GO" id="GO:0005886">
    <property type="term" value="C:plasma membrane"/>
    <property type="evidence" value="ECO:0007669"/>
    <property type="project" value="TreeGrafter"/>
</dbReference>
<evidence type="ECO:0000256" key="11">
    <source>
        <dbReference type="ARBA" id="ARBA00023303"/>
    </source>
</evidence>
<evidence type="ECO:0000256" key="6">
    <source>
        <dbReference type="ARBA" id="ARBA00022989"/>
    </source>
</evidence>
<keyword evidence="11 12" id="KW-0407">Ion channel</keyword>
<evidence type="ECO:0008006" key="16">
    <source>
        <dbReference type="Google" id="ProtNLM"/>
    </source>
</evidence>
<keyword evidence="6 13" id="KW-1133">Transmembrane helix</keyword>
<evidence type="ECO:0000256" key="1">
    <source>
        <dbReference type="ARBA" id="ARBA00004141"/>
    </source>
</evidence>
<dbReference type="Proteomes" id="UP001353858">
    <property type="component" value="Unassembled WGS sequence"/>
</dbReference>
<keyword evidence="5 12" id="KW-0812">Transmembrane</keyword>
<evidence type="ECO:0000256" key="10">
    <source>
        <dbReference type="ARBA" id="ARBA00023201"/>
    </source>
</evidence>